<dbReference type="AlphaFoldDB" id="A0A077WCI2"/>
<feature type="compositionally biased region" description="Low complexity" evidence="1">
    <location>
        <begin position="43"/>
        <end position="52"/>
    </location>
</feature>
<gene>
    <name evidence="3" type="ORF">LRAMOSA07954</name>
</gene>
<sequence>MSNLSPAINKNKRRFKPTTSVTKRHKKKDQQPVSSNRADTQDTDTQQQPLDDTGNKPSDILEDNERRDVSNDRTKHDAPLQKPPLDPDAVLSIIRDHMQQQSLKRKPKRQGVSKNVLKQQGEDKRRALQQEQQVEETKERQKITEGQAATPQVTMVNGEIVLDQSSLAYTAPSPPPEQVVEVVHEGHDNLVDKNVKRRRKGNPNAWTRQEEELLYELLKEHGLAFNKISQYIPGRDARSVQRKYNQECKLNPFKIAETFK</sequence>
<proteinExistence type="predicted"/>
<protein>
    <recommendedName>
        <fullName evidence="2">Myb-like domain-containing protein</fullName>
    </recommendedName>
</protein>
<name>A0A077WCI2_9FUNG</name>
<feature type="domain" description="Myb-like" evidence="2">
    <location>
        <begin position="198"/>
        <end position="248"/>
    </location>
</feature>
<reference evidence="3" key="1">
    <citation type="journal article" date="2014" name="Genome Announc.">
        <title>De novo whole-genome sequence and genome annotation of Lichtheimia ramosa.</title>
        <authorList>
            <person name="Linde J."/>
            <person name="Schwartze V."/>
            <person name="Binder U."/>
            <person name="Lass-Florl C."/>
            <person name="Voigt K."/>
            <person name="Horn F."/>
        </authorList>
    </citation>
    <scope>NUCLEOTIDE SEQUENCE</scope>
    <source>
        <strain evidence="3">JMRC FSU:6197</strain>
    </source>
</reference>
<evidence type="ECO:0000313" key="3">
    <source>
        <dbReference type="EMBL" id="CDS05426.1"/>
    </source>
</evidence>
<evidence type="ECO:0000259" key="2">
    <source>
        <dbReference type="PROSITE" id="PS50090"/>
    </source>
</evidence>
<evidence type="ECO:0000256" key="1">
    <source>
        <dbReference type="SAM" id="MobiDB-lite"/>
    </source>
</evidence>
<dbReference type="EMBL" id="LK023316">
    <property type="protein sequence ID" value="CDS05426.1"/>
    <property type="molecule type" value="Genomic_DNA"/>
</dbReference>
<accession>A0A077WCI2</accession>
<dbReference type="Pfam" id="PF15963">
    <property type="entry name" value="Myb_DNA-bind_7"/>
    <property type="match status" value="1"/>
</dbReference>
<dbReference type="Gene3D" id="1.10.10.60">
    <property type="entry name" value="Homeodomain-like"/>
    <property type="match status" value="1"/>
</dbReference>
<dbReference type="SMART" id="SM00717">
    <property type="entry name" value="SANT"/>
    <property type="match status" value="1"/>
</dbReference>
<feature type="compositionally biased region" description="Basic residues" evidence="1">
    <location>
        <begin position="10"/>
        <end position="28"/>
    </location>
</feature>
<dbReference type="InterPro" id="IPR001005">
    <property type="entry name" value="SANT/Myb"/>
</dbReference>
<dbReference type="OrthoDB" id="272624at2759"/>
<feature type="region of interest" description="Disordered" evidence="1">
    <location>
        <begin position="1"/>
        <end position="150"/>
    </location>
</feature>
<dbReference type="SUPFAM" id="SSF46689">
    <property type="entry name" value="Homeodomain-like"/>
    <property type="match status" value="1"/>
</dbReference>
<feature type="compositionally biased region" description="Basic and acidic residues" evidence="1">
    <location>
        <begin position="63"/>
        <end position="79"/>
    </location>
</feature>
<dbReference type="InterPro" id="IPR009057">
    <property type="entry name" value="Homeodomain-like_sf"/>
</dbReference>
<dbReference type="PROSITE" id="PS50090">
    <property type="entry name" value="MYB_LIKE"/>
    <property type="match status" value="1"/>
</dbReference>
<dbReference type="InterPro" id="IPR039467">
    <property type="entry name" value="TFIIIB_B''_Myb"/>
</dbReference>
<organism evidence="3">
    <name type="scientific">Lichtheimia ramosa</name>
    <dbReference type="NCBI Taxonomy" id="688394"/>
    <lineage>
        <taxon>Eukaryota</taxon>
        <taxon>Fungi</taxon>
        <taxon>Fungi incertae sedis</taxon>
        <taxon>Mucoromycota</taxon>
        <taxon>Mucoromycotina</taxon>
        <taxon>Mucoromycetes</taxon>
        <taxon>Mucorales</taxon>
        <taxon>Lichtheimiaceae</taxon>
        <taxon>Lichtheimia</taxon>
    </lineage>
</organism>